<evidence type="ECO:0000256" key="1">
    <source>
        <dbReference type="ARBA" id="ARBA00001968"/>
    </source>
</evidence>
<keyword evidence="2" id="KW-0479">Metal-binding</keyword>
<evidence type="ECO:0000313" key="4">
    <source>
        <dbReference type="EMBL" id="EGG13637.1"/>
    </source>
</evidence>
<protein>
    <recommendedName>
        <fullName evidence="3">DDE Tnp4 domain-containing protein</fullName>
    </recommendedName>
</protein>
<feature type="domain" description="DDE Tnp4" evidence="3">
    <location>
        <begin position="119"/>
        <end position="268"/>
    </location>
</feature>
<sequence>MNVNSTKDLDKIPPHVIKDYCGVYYPTLVHLNEIVGKCGGVELRHIYWAMTYFRQFVPFSNLATNFNVSIRTMNDWVNQSIDELYKAIKPRIDSFDEVLKTSRRSSPYYDSKGIGVLTSTFVETTKPSHPQKRTQNYYEKHDACGVKFEQVISLDGQLVWIKGPFPGSMNDNVIAQTTNPLVLCTLNEEHLLGDRVYQGFRRIVVPHKKRANVPLTTEQKERNEHVAQNRVVVDKYLENLKVFGCFNKPWRSSIEQLTKAFYIINYVVNFEMDNGLRWTRSSNTVNQIEPRPVQVAAMRPTQTSMATPPVAVDMRSLGSSIPPPPIESTPTTRVPNILDLIPIPSSTTIPIVVKSTSATSREPKRKRYSCTGDLLSVDEIIAKTSMTPPPVSVDRISLGTDMAPPPIESTSARVPNSMTPSPISSYSQTSDFRLYQKIFTPIVHYEDEKTDTGFDRAFVYFPRMTGTKVLGARFDHDRGQLITHLRTHSFNRDWFGPNGEWNNWWENLLVADEIVNASIGQKSVLTMKKTLDELSTKNLLYTDWCQLGRLSSLRAGHQTTTNGVYYNPTNPHNILLIVDGLLNYDMHCFVGFVD</sequence>
<gene>
    <name evidence="4" type="ORF">DFA_11398</name>
</gene>
<name>F4QCQ5_CACFS</name>
<dbReference type="Pfam" id="PF13359">
    <property type="entry name" value="DDE_Tnp_4"/>
    <property type="match status" value="1"/>
</dbReference>
<dbReference type="PANTHER" id="PTHR34500">
    <property type="entry name" value="EXPRESSED PROTEIN"/>
    <property type="match status" value="1"/>
</dbReference>
<evidence type="ECO:0000256" key="2">
    <source>
        <dbReference type="ARBA" id="ARBA00022723"/>
    </source>
</evidence>
<dbReference type="InterPro" id="IPR027806">
    <property type="entry name" value="HARBI1_dom"/>
</dbReference>
<reference evidence="5" key="1">
    <citation type="journal article" date="2011" name="Genome Res.">
        <title>Phylogeny-wide analysis of social amoeba genomes highlights ancient origins for complex intercellular communication.</title>
        <authorList>
            <person name="Heidel A.J."/>
            <person name="Lawal H.M."/>
            <person name="Felder M."/>
            <person name="Schilde C."/>
            <person name="Helps N.R."/>
            <person name="Tunggal B."/>
            <person name="Rivero F."/>
            <person name="John U."/>
            <person name="Schleicher M."/>
            <person name="Eichinger L."/>
            <person name="Platzer M."/>
            <person name="Noegel A.A."/>
            <person name="Schaap P."/>
            <person name="Gloeckner G."/>
        </authorList>
    </citation>
    <scope>NUCLEOTIDE SEQUENCE [LARGE SCALE GENOMIC DNA]</scope>
    <source>
        <strain evidence="5">SH3</strain>
    </source>
</reference>
<dbReference type="OrthoDB" id="128483at2759"/>
<evidence type="ECO:0000313" key="5">
    <source>
        <dbReference type="Proteomes" id="UP000007797"/>
    </source>
</evidence>
<dbReference type="AlphaFoldDB" id="F4QCQ5"/>
<dbReference type="GO" id="GO:0046872">
    <property type="term" value="F:metal ion binding"/>
    <property type="evidence" value="ECO:0007669"/>
    <property type="project" value="UniProtKB-KW"/>
</dbReference>
<dbReference type="GeneID" id="14866135"/>
<accession>F4QCQ5</accession>
<proteinExistence type="predicted"/>
<dbReference type="KEGG" id="dfa:DFA_11398"/>
<dbReference type="Proteomes" id="UP000007797">
    <property type="component" value="Unassembled WGS sequence"/>
</dbReference>
<dbReference type="PANTHER" id="PTHR34500:SF1">
    <property type="entry name" value="DDE TNP4 DOMAIN-CONTAINING PROTEIN"/>
    <property type="match status" value="1"/>
</dbReference>
<evidence type="ECO:0000259" key="3">
    <source>
        <dbReference type="Pfam" id="PF13359"/>
    </source>
</evidence>
<dbReference type="EMBL" id="GL883029">
    <property type="protein sequence ID" value="EGG13637.1"/>
    <property type="molecule type" value="Genomic_DNA"/>
</dbReference>
<keyword evidence="5" id="KW-1185">Reference proteome</keyword>
<dbReference type="RefSeq" id="XP_004350341.1">
    <property type="nucleotide sequence ID" value="XM_004350291.1"/>
</dbReference>
<comment type="cofactor">
    <cofactor evidence="1">
        <name>a divalent metal cation</name>
        <dbReference type="ChEBI" id="CHEBI:60240"/>
    </cofactor>
</comment>
<organism evidence="4 5">
    <name type="scientific">Cavenderia fasciculata</name>
    <name type="common">Slime mold</name>
    <name type="synonym">Dictyostelium fasciculatum</name>
    <dbReference type="NCBI Taxonomy" id="261658"/>
    <lineage>
        <taxon>Eukaryota</taxon>
        <taxon>Amoebozoa</taxon>
        <taxon>Evosea</taxon>
        <taxon>Eumycetozoa</taxon>
        <taxon>Dictyostelia</taxon>
        <taxon>Acytosteliales</taxon>
        <taxon>Cavenderiaceae</taxon>
        <taxon>Cavenderia</taxon>
    </lineage>
</organism>